<sequence length="39" mass="4667">MIEYHLNLEAKELFDDEIGLDESYFGSIRKVHHLISLKY</sequence>
<dbReference type="EMBL" id="RYER01000011">
    <property type="protein sequence ID" value="RUO17269.1"/>
    <property type="molecule type" value="Genomic_DNA"/>
</dbReference>
<evidence type="ECO:0000313" key="3">
    <source>
        <dbReference type="Proteomes" id="UP000268436"/>
    </source>
</evidence>
<dbReference type="Proteomes" id="UP000268436">
    <property type="component" value="Unassembled WGS sequence"/>
</dbReference>
<evidence type="ECO:0000313" key="1">
    <source>
        <dbReference type="EMBL" id="AZQ93001.1"/>
    </source>
</evidence>
<dbReference type="Proteomes" id="UP000280228">
    <property type="component" value="Chromosome"/>
</dbReference>
<organism evidence="1 4">
    <name type="scientific">Moraxella catarrhalis</name>
    <name type="common">Branhamella catarrhalis</name>
    <dbReference type="NCBI Taxonomy" id="480"/>
    <lineage>
        <taxon>Bacteria</taxon>
        <taxon>Pseudomonadati</taxon>
        <taxon>Pseudomonadota</taxon>
        <taxon>Gammaproteobacteria</taxon>
        <taxon>Moraxellales</taxon>
        <taxon>Moraxellaceae</taxon>
        <taxon>Moraxella</taxon>
    </lineage>
</organism>
<gene>
    <name evidence="1" type="ORF">EJK53_0818</name>
    <name evidence="2" type="ORF">EJK54_0606</name>
</gene>
<dbReference type="AlphaFoldDB" id="A0A3Q9GD07"/>
<proteinExistence type="predicted"/>
<reference evidence="3 4" key="1">
    <citation type="submission" date="2018-12" db="EMBL/GenBank/DDBJ databases">
        <title>Persistence of Moraxella catarrhalis in Chronic Obstructive Pulmonary Disease and Regulation of the Hag/MID Adhesin.</title>
        <authorList>
            <person name="Murphy T."/>
            <person name="Zhao X."/>
            <person name="Vyas G."/>
            <person name="Aluvathingal J."/>
            <person name="Nadendla S."/>
            <person name="Tallon L."/>
            <person name="Tettelin H."/>
        </authorList>
    </citation>
    <scope>NUCLEOTIDE SEQUENCE [LARGE SCALE GENOMIC DNA]</scope>
    <source>
        <strain evidence="2 3">173P27B1</strain>
        <strain evidence="1 4">46P58B1</strain>
    </source>
</reference>
<dbReference type="EMBL" id="CP034662">
    <property type="protein sequence ID" value="AZQ93001.1"/>
    <property type="molecule type" value="Genomic_DNA"/>
</dbReference>
<name>A0A3Q9GD07_MORCA</name>
<accession>A0A3Q9GD07</accession>
<evidence type="ECO:0000313" key="4">
    <source>
        <dbReference type="Proteomes" id="UP000280228"/>
    </source>
</evidence>
<protein>
    <submittedName>
        <fullName evidence="1">Uncharacterized protein</fullName>
    </submittedName>
</protein>
<evidence type="ECO:0000313" key="2">
    <source>
        <dbReference type="EMBL" id="RUO17269.1"/>
    </source>
</evidence>
<keyword evidence="3" id="KW-1185">Reference proteome</keyword>